<dbReference type="InterPro" id="IPR011495">
    <property type="entry name" value="Sig_transdc_His_kin_sub2_dim/P"/>
</dbReference>
<keyword evidence="8" id="KW-0547">Nucleotide-binding</keyword>
<evidence type="ECO:0000256" key="1">
    <source>
        <dbReference type="ARBA" id="ARBA00000085"/>
    </source>
</evidence>
<dbReference type="Pfam" id="PF02518">
    <property type="entry name" value="HATPase_c"/>
    <property type="match status" value="1"/>
</dbReference>
<protein>
    <recommendedName>
        <fullName evidence="3">histidine kinase</fullName>
        <ecNumber evidence="3">2.7.13.3</ecNumber>
    </recommendedName>
</protein>
<accession>A0AAX1URX2</accession>
<dbReference type="EC" id="2.7.13.3" evidence="3"/>
<dbReference type="InterPro" id="IPR005467">
    <property type="entry name" value="His_kinase_dom"/>
</dbReference>
<feature type="transmembrane region" description="Helical" evidence="13">
    <location>
        <begin position="122"/>
        <end position="151"/>
    </location>
</feature>
<dbReference type="Proteomes" id="UP000266305">
    <property type="component" value="Unassembled WGS sequence"/>
</dbReference>
<dbReference type="PANTHER" id="PTHR41523:SF8">
    <property type="entry name" value="ETHYLENE RESPONSE SENSOR PROTEIN"/>
    <property type="match status" value="1"/>
</dbReference>
<keyword evidence="10" id="KW-0067">ATP-binding</keyword>
<dbReference type="AlphaFoldDB" id="A0AAX1URX2"/>
<organism evidence="15 16">
    <name type="scientific">Cereibacter sphaeroides</name>
    <name type="common">Rhodobacter sphaeroides</name>
    <dbReference type="NCBI Taxonomy" id="1063"/>
    <lineage>
        <taxon>Bacteria</taxon>
        <taxon>Pseudomonadati</taxon>
        <taxon>Pseudomonadota</taxon>
        <taxon>Alphaproteobacteria</taxon>
        <taxon>Rhodobacterales</taxon>
        <taxon>Paracoccaceae</taxon>
        <taxon>Cereibacter</taxon>
    </lineage>
</organism>
<evidence type="ECO:0000256" key="2">
    <source>
        <dbReference type="ARBA" id="ARBA00004651"/>
    </source>
</evidence>
<dbReference type="InterPro" id="IPR007895">
    <property type="entry name" value="MASE1"/>
</dbReference>
<dbReference type="PANTHER" id="PTHR41523">
    <property type="entry name" value="TWO-COMPONENT SYSTEM SENSOR PROTEIN"/>
    <property type="match status" value="1"/>
</dbReference>
<evidence type="ECO:0000256" key="5">
    <source>
        <dbReference type="ARBA" id="ARBA00022553"/>
    </source>
</evidence>
<feature type="transmembrane region" description="Helical" evidence="13">
    <location>
        <begin position="20"/>
        <end position="42"/>
    </location>
</feature>
<evidence type="ECO:0000256" key="10">
    <source>
        <dbReference type="ARBA" id="ARBA00022840"/>
    </source>
</evidence>
<keyword evidence="7 13" id="KW-0812">Transmembrane</keyword>
<dbReference type="GO" id="GO:0005886">
    <property type="term" value="C:plasma membrane"/>
    <property type="evidence" value="ECO:0007669"/>
    <property type="project" value="UniProtKB-SubCell"/>
</dbReference>
<dbReference type="InterPro" id="IPR003594">
    <property type="entry name" value="HATPase_dom"/>
</dbReference>
<reference evidence="15 16" key="1">
    <citation type="submission" date="2018-08" db="EMBL/GenBank/DDBJ databases">
        <title>Draft genome sequence of Rhodobacter sphaeroides FY.</title>
        <authorList>
            <person name="Rayyan A."/>
            <person name="Meyer T.E."/>
            <person name="Kyndt J.A."/>
        </authorList>
    </citation>
    <scope>NUCLEOTIDE SEQUENCE [LARGE SCALE GENOMIC DNA]</scope>
    <source>
        <strain evidence="15 16">FY</strain>
    </source>
</reference>
<keyword evidence="6" id="KW-0808">Transferase</keyword>
<evidence type="ECO:0000256" key="3">
    <source>
        <dbReference type="ARBA" id="ARBA00012438"/>
    </source>
</evidence>
<evidence type="ECO:0000256" key="12">
    <source>
        <dbReference type="ARBA" id="ARBA00023136"/>
    </source>
</evidence>
<keyword evidence="11 13" id="KW-1133">Transmembrane helix</keyword>
<evidence type="ECO:0000256" key="11">
    <source>
        <dbReference type="ARBA" id="ARBA00022989"/>
    </source>
</evidence>
<evidence type="ECO:0000256" key="9">
    <source>
        <dbReference type="ARBA" id="ARBA00022777"/>
    </source>
</evidence>
<dbReference type="SUPFAM" id="SSF55874">
    <property type="entry name" value="ATPase domain of HSP90 chaperone/DNA topoisomerase II/histidine kinase"/>
    <property type="match status" value="1"/>
</dbReference>
<evidence type="ECO:0000313" key="15">
    <source>
        <dbReference type="EMBL" id="RHZ98808.1"/>
    </source>
</evidence>
<feature type="transmembrane region" description="Helical" evidence="13">
    <location>
        <begin position="280"/>
        <end position="296"/>
    </location>
</feature>
<dbReference type="Pfam" id="PF05231">
    <property type="entry name" value="MASE1"/>
    <property type="match status" value="1"/>
</dbReference>
<evidence type="ECO:0000256" key="4">
    <source>
        <dbReference type="ARBA" id="ARBA00022475"/>
    </source>
</evidence>
<dbReference type="InterPro" id="IPR036890">
    <property type="entry name" value="HATPase_C_sf"/>
</dbReference>
<evidence type="ECO:0000256" key="7">
    <source>
        <dbReference type="ARBA" id="ARBA00022692"/>
    </source>
</evidence>
<name>A0AAX1URX2_CERSP</name>
<comment type="caution">
    <text evidence="15">The sequence shown here is derived from an EMBL/GenBank/DDBJ whole genome shotgun (WGS) entry which is preliminary data.</text>
</comment>
<dbReference type="PROSITE" id="PS50109">
    <property type="entry name" value="HIS_KIN"/>
    <property type="match status" value="1"/>
</dbReference>
<dbReference type="RefSeq" id="WP_118999108.1">
    <property type="nucleotide sequence ID" value="NZ_QWGP01000001.1"/>
</dbReference>
<comment type="catalytic activity">
    <reaction evidence="1">
        <text>ATP + protein L-histidine = ADP + protein N-phospho-L-histidine.</text>
        <dbReference type="EC" id="2.7.13.3"/>
    </reaction>
</comment>
<feature type="transmembrane region" description="Helical" evidence="13">
    <location>
        <begin position="222"/>
        <end position="237"/>
    </location>
</feature>
<evidence type="ECO:0000256" key="13">
    <source>
        <dbReference type="SAM" id="Phobius"/>
    </source>
</evidence>
<evidence type="ECO:0000256" key="6">
    <source>
        <dbReference type="ARBA" id="ARBA00022679"/>
    </source>
</evidence>
<dbReference type="Pfam" id="PF07568">
    <property type="entry name" value="HisKA_2"/>
    <property type="match status" value="1"/>
</dbReference>
<evidence type="ECO:0000256" key="8">
    <source>
        <dbReference type="ARBA" id="ARBA00022741"/>
    </source>
</evidence>
<feature type="domain" description="Histidine kinase" evidence="14">
    <location>
        <begin position="351"/>
        <end position="540"/>
    </location>
</feature>
<evidence type="ECO:0000259" key="14">
    <source>
        <dbReference type="PROSITE" id="PS50109"/>
    </source>
</evidence>
<sequence length="542" mass="57550">MLWLRSSAGREGGAGAPLWLVWPLAVAGYVLMGRLGLVTAVPPTGAVVLWPPNAVLLTALLASAPRHWPVVLLGGIAAEVAVNWHTLPIAWALAFGTVNAAESTLAASLLRRFSDGPVRLDGLAAVVRFVLLAPLAASATAALAGAALIALRFPEVDYLHTWQVFWLGDGLGLLIVGTTLLVWLAPRAAPEAKIRGRGLEGLVLAAGLLFVSVLTLRLDADLGRLYLLFPFLVWTALRFGMKGATLAILSMTGVATWAMMDGRGPFVDLAGIDQVAARQVLIAVVALSTFILAVAADERRRVTRRLLQSVRELEQARFDLERMNADLDEIVTERTRALRSTLARNEMLLREVHHRVKNNLQLISSLVALQRRGVQEPAMRERMARIQGQIGAIAKTYDLLHQFGASETVDFGPFVPALCAAIEGAEGGRARIEAELQGSAEVSADSAIALSLALNELVTNALKHAGPTPRIRVSCGREGDALVLRVEDDGPGLPEGFDLTAQAGFGVRMVAGLIGQAGGTIRTLATEGGAAFEIRVPVTGAA</sequence>
<proteinExistence type="predicted"/>
<keyword evidence="4" id="KW-1003">Cell membrane</keyword>
<keyword evidence="12 13" id="KW-0472">Membrane</keyword>
<dbReference type="Gene3D" id="3.30.565.10">
    <property type="entry name" value="Histidine kinase-like ATPase, C-terminal domain"/>
    <property type="match status" value="1"/>
</dbReference>
<dbReference type="Gene3D" id="3.30.450.20">
    <property type="entry name" value="PAS domain"/>
    <property type="match status" value="1"/>
</dbReference>
<dbReference type="CDD" id="cd00075">
    <property type="entry name" value="HATPase"/>
    <property type="match status" value="1"/>
</dbReference>
<keyword evidence="5" id="KW-0597">Phosphoprotein</keyword>
<dbReference type="GO" id="GO:0004673">
    <property type="term" value="F:protein histidine kinase activity"/>
    <property type="evidence" value="ECO:0007669"/>
    <property type="project" value="UniProtKB-EC"/>
</dbReference>
<keyword evidence="9 15" id="KW-0418">Kinase</keyword>
<feature type="transmembrane region" description="Helical" evidence="13">
    <location>
        <begin position="198"/>
        <end position="216"/>
    </location>
</feature>
<evidence type="ECO:0000313" key="16">
    <source>
        <dbReference type="Proteomes" id="UP000266305"/>
    </source>
</evidence>
<gene>
    <name evidence="15" type="ORF">D1114_01595</name>
</gene>
<dbReference type="GO" id="GO:0005524">
    <property type="term" value="F:ATP binding"/>
    <property type="evidence" value="ECO:0007669"/>
    <property type="project" value="UniProtKB-KW"/>
</dbReference>
<dbReference type="SMART" id="SM00387">
    <property type="entry name" value="HATPase_c"/>
    <property type="match status" value="1"/>
</dbReference>
<feature type="transmembrane region" description="Helical" evidence="13">
    <location>
        <begin position="163"/>
        <end position="186"/>
    </location>
</feature>
<comment type="subcellular location">
    <subcellularLocation>
        <location evidence="2">Cell membrane</location>
        <topology evidence="2">Multi-pass membrane protein</topology>
    </subcellularLocation>
</comment>
<dbReference type="EMBL" id="QWGP01000001">
    <property type="protein sequence ID" value="RHZ98808.1"/>
    <property type="molecule type" value="Genomic_DNA"/>
</dbReference>